<gene>
    <name evidence="1" type="ORF">E6A44_008610</name>
</gene>
<reference evidence="1 2" key="1">
    <citation type="submission" date="2024-12" db="EMBL/GenBank/DDBJ databases">
        <authorList>
            <person name="Hu S."/>
        </authorList>
    </citation>
    <scope>NUCLEOTIDE SEQUENCE [LARGE SCALE GENOMIC DNA]</scope>
    <source>
        <strain evidence="1 2">THG-T11</strain>
    </source>
</reference>
<name>A0ABW9J683_9SPHI</name>
<organism evidence="1 2">
    <name type="scientific">Pedobacter ureilyticus</name>
    <dbReference type="NCBI Taxonomy" id="1393051"/>
    <lineage>
        <taxon>Bacteria</taxon>
        <taxon>Pseudomonadati</taxon>
        <taxon>Bacteroidota</taxon>
        <taxon>Sphingobacteriia</taxon>
        <taxon>Sphingobacteriales</taxon>
        <taxon>Sphingobacteriaceae</taxon>
        <taxon>Pedobacter</taxon>
    </lineage>
</organism>
<sequence length="795" mass="92630">MSENNITEDSTLTLNLNEEYKIKIEDGNDFNNSIFKDVYHAALKNVEEIVSQSNKGNKYDDFNNVIAFTGERGKGKSSSMISFLEALVGKDAGMHKSFFTNNKVLLSKHFTTIDIVDPSLFRGGESLFEIILAQMFQKFQEKIKKSDATFSDDNRRTIIKKFQEVFENLQIINSDREELYKKESIEALSKLATSSNLRECFRKLVSTYLEKFENGKQFLVIAIDDFDLNISGSYDMLEDIRQFLIQSNIILLIACKMKQLSEVVKIKFEESKLNIELDKKTEKYLEKIIPQHRRIILPDVLVIEKETFLSINNKNFSGKSPKEAIVKAIYESTGLFINTPRYRNNSFIPNNLRSIMNLLSFLKKGDPIKELIKYVVDLAHVELDERYYRIFDSLENQKNETLNISLANCISEFREFVDTLNSNHILFATNPLNVNVGDIYSLLNSINNQLTYTNNKQVRFLDLLHIYYSLRLINIDYNENFYSFYNSTSIKVFRKSFSNKYRDYIYFNKLNIKDLLDDLDEDGDKLWFIHFFVNLGKVNPKFRFEIESPYFKSINGVNQGLFSPLALFSNILFTEKLANQIGLKSHEELVLSVEIKEWNDRDNNLNKLFKNSMFYLELMQYFEEESNKAHKADGLDKNDDGKEIYFNTLFVYFTQTLEKALELISAKYPFLNIVPKNWISTHPIIKRWIEIENNSELKLKFTSVFQKVFDAQGEDKYSQNDINTADVLLKSYNTYFDEDQSTNSRGAKQAMNYVVKAFKNKNIASALMKFRKEMDVNLISGLKNIHNLLLEISNG</sequence>
<accession>A0ABW9J683</accession>
<evidence type="ECO:0000313" key="2">
    <source>
        <dbReference type="Proteomes" id="UP001517247"/>
    </source>
</evidence>
<keyword evidence="2" id="KW-1185">Reference proteome</keyword>
<dbReference type="EMBL" id="SSHJ02000005">
    <property type="protein sequence ID" value="MFN0255630.1"/>
    <property type="molecule type" value="Genomic_DNA"/>
</dbReference>
<comment type="caution">
    <text evidence="1">The sequence shown here is derived from an EMBL/GenBank/DDBJ whole genome shotgun (WGS) entry which is preliminary data.</text>
</comment>
<protein>
    <recommendedName>
        <fullName evidence="3">KAP NTPase domain-containing protein</fullName>
    </recommendedName>
</protein>
<proteinExistence type="predicted"/>
<evidence type="ECO:0008006" key="3">
    <source>
        <dbReference type="Google" id="ProtNLM"/>
    </source>
</evidence>
<dbReference type="RefSeq" id="WP_138722719.1">
    <property type="nucleotide sequence ID" value="NZ_SSHJ02000005.1"/>
</dbReference>
<evidence type="ECO:0000313" key="1">
    <source>
        <dbReference type="EMBL" id="MFN0255630.1"/>
    </source>
</evidence>
<dbReference type="Proteomes" id="UP001517247">
    <property type="component" value="Unassembled WGS sequence"/>
</dbReference>